<proteinExistence type="predicted"/>
<dbReference type="EMBL" id="FXBJ01000002">
    <property type="protein sequence ID" value="SMH34113.1"/>
    <property type="molecule type" value="Genomic_DNA"/>
</dbReference>
<evidence type="ECO:0000313" key="1">
    <source>
        <dbReference type="EMBL" id="SMH34113.1"/>
    </source>
</evidence>
<dbReference type="RefSeq" id="WP_085559762.1">
    <property type="nucleotide sequence ID" value="NZ_FOAH01000057.1"/>
</dbReference>
<name>A0A1X7NB12_9LACT</name>
<dbReference type="Proteomes" id="UP000193435">
    <property type="component" value="Unassembled WGS sequence"/>
</dbReference>
<dbReference type="AlphaFoldDB" id="A0A1X7NB12"/>
<keyword evidence="2" id="KW-1185">Reference proteome</keyword>
<reference evidence="1 2" key="1">
    <citation type="submission" date="2017-04" db="EMBL/GenBank/DDBJ databases">
        <authorList>
            <person name="Afonso C.L."/>
            <person name="Miller P.J."/>
            <person name="Scott M.A."/>
            <person name="Spackman E."/>
            <person name="Goraichik I."/>
            <person name="Dimitrov K.M."/>
            <person name="Suarez D.L."/>
            <person name="Swayne D.E."/>
        </authorList>
    </citation>
    <scope>NUCLEOTIDE SEQUENCE [LARGE SCALE GENOMIC DNA]</scope>
    <source>
        <strain evidence="1 2">LMG26642</strain>
    </source>
</reference>
<evidence type="ECO:0000313" key="2">
    <source>
        <dbReference type="Proteomes" id="UP000193435"/>
    </source>
</evidence>
<protein>
    <submittedName>
        <fullName evidence="1">Uncharacterized protein</fullName>
    </submittedName>
</protein>
<accession>A0A1X7NB12</accession>
<gene>
    <name evidence="1" type="ORF">SAMN04488700_1635</name>
</gene>
<organism evidence="1 2">
    <name type="scientific">Carnobacterium iners</name>
    <dbReference type="NCBI Taxonomy" id="1073423"/>
    <lineage>
        <taxon>Bacteria</taxon>
        <taxon>Bacillati</taxon>
        <taxon>Bacillota</taxon>
        <taxon>Bacilli</taxon>
        <taxon>Lactobacillales</taxon>
        <taxon>Carnobacteriaceae</taxon>
        <taxon>Carnobacterium</taxon>
    </lineage>
</organism>
<sequence>MGAFRPFFLAQNGHVMKRFTGGFGERNVHQQGRLRHELTNKHGVCQTLKPIILVTIESILGITGIIKKP</sequence>
<dbReference type="STRING" id="1073423.SAMN04488700_1635"/>